<feature type="transmembrane region" description="Helical" evidence="1">
    <location>
        <begin position="134"/>
        <end position="155"/>
    </location>
</feature>
<proteinExistence type="predicted"/>
<evidence type="ECO:0000256" key="1">
    <source>
        <dbReference type="SAM" id="Phobius"/>
    </source>
</evidence>
<dbReference type="STRING" id="1387277.SAMN06295998_104154"/>
<keyword evidence="3" id="KW-1185">Reference proteome</keyword>
<dbReference type="InterPro" id="IPR022584">
    <property type="entry name" value="DUF2937"/>
</dbReference>
<keyword evidence="1" id="KW-0812">Transmembrane</keyword>
<evidence type="ECO:0008006" key="4">
    <source>
        <dbReference type="Google" id="ProtNLM"/>
    </source>
</evidence>
<protein>
    <recommendedName>
        <fullName evidence="4">DUF2937 family protein</fullName>
    </recommendedName>
</protein>
<gene>
    <name evidence="2" type="ORF">SAMN06295998_104154</name>
</gene>
<dbReference type="EMBL" id="FWYD01000004">
    <property type="protein sequence ID" value="SMC73841.1"/>
    <property type="molecule type" value="Genomic_DNA"/>
</dbReference>
<dbReference type="OrthoDB" id="193051at2"/>
<name>A0A1W2BLQ8_9RHOB</name>
<organism evidence="2 3">
    <name type="scientific">Primorskyibacter flagellatus</name>
    <dbReference type="NCBI Taxonomy" id="1387277"/>
    <lineage>
        <taxon>Bacteria</taxon>
        <taxon>Pseudomonadati</taxon>
        <taxon>Pseudomonadota</taxon>
        <taxon>Alphaproteobacteria</taxon>
        <taxon>Rhodobacterales</taxon>
        <taxon>Roseobacteraceae</taxon>
        <taxon>Primorskyibacter</taxon>
    </lineage>
</organism>
<keyword evidence="1" id="KW-0472">Membrane</keyword>
<keyword evidence="1" id="KW-1133">Transmembrane helix</keyword>
<evidence type="ECO:0000313" key="3">
    <source>
        <dbReference type="Proteomes" id="UP000192330"/>
    </source>
</evidence>
<dbReference type="Pfam" id="PF11157">
    <property type="entry name" value="DUF2937"/>
    <property type="match status" value="1"/>
</dbReference>
<dbReference type="AlphaFoldDB" id="A0A1W2BLQ8"/>
<evidence type="ECO:0000313" key="2">
    <source>
        <dbReference type="EMBL" id="SMC73841.1"/>
    </source>
</evidence>
<sequence>MIVRTLTLAGGLAGAAGLSQFPEFSQQYTQRLGGAVDELARVVHQFDRDASAVGMSRQEALSELGQSGAFGARRSQTITRTIARHRDLSADLDALRAAGPFTRASRIAHLSDPQIARAAWRDYKPAAPLTFEGAVFAGTGFLAGSLVLSMLIGVLRMPFRRRGARSRRTGAGA</sequence>
<dbReference type="RefSeq" id="WP_084352545.1">
    <property type="nucleotide sequence ID" value="NZ_FWYD01000004.1"/>
</dbReference>
<dbReference type="Proteomes" id="UP000192330">
    <property type="component" value="Unassembled WGS sequence"/>
</dbReference>
<reference evidence="2 3" key="1">
    <citation type="submission" date="2017-04" db="EMBL/GenBank/DDBJ databases">
        <authorList>
            <person name="Afonso C.L."/>
            <person name="Miller P.J."/>
            <person name="Scott M.A."/>
            <person name="Spackman E."/>
            <person name="Goraichik I."/>
            <person name="Dimitrov K.M."/>
            <person name="Suarez D.L."/>
            <person name="Swayne D.E."/>
        </authorList>
    </citation>
    <scope>NUCLEOTIDE SEQUENCE [LARGE SCALE GENOMIC DNA]</scope>
    <source>
        <strain evidence="2 3">CGMCC 1.12644</strain>
    </source>
</reference>
<accession>A0A1W2BLQ8</accession>